<proteinExistence type="predicted"/>
<feature type="region of interest" description="Disordered" evidence="1">
    <location>
        <begin position="53"/>
        <end position="77"/>
    </location>
</feature>
<dbReference type="Proteomes" id="UP000327157">
    <property type="component" value="Chromosome 6"/>
</dbReference>
<organism evidence="2 3">
    <name type="scientific">Pyrus ussuriensis x Pyrus communis</name>
    <dbReference type="NCBI Taxonomy" id="2448454"/>
    <lineage>
        <taxon>Eukaryota</taxon>
        <taxon>Viridiplantae</taxon>
        <taxon>Streptophyta</taxon>
        <taxon>Embryophyta</taxon>
        <taxon>Tracheophyta</taxon>
        <taxon>Spermatophyta</taxon>
        <taxon>Magnoliopsida</taxon>
        <taxon>eudicotyledons</taxon>
        <taxon>Gunneridae</taxon>
        <taxon>Pentapetalae</taxon>
        <taxon>rosids</taxon>
        <taxon>fabids</taxon>
        <taxon>Rosales</taxon>
        <taxon>Rosaceae</taxon>
        <taxon>Amygdaloideae</taxon>
        <taxon>Maleae</taxon>
        <taxon>Pyrus</taxon>
    </lineage>
</organism>
<keyword evidence="3" id="KW-1185">Reference proteome</keyword>
<name>A0A5N5ICT2_9ROSA</name>
<reference evidence="2 3" key="3">
    <citation type="submission" date="2019-11" db="EMBL/GenBank/DDBJ databases">
        <title>A de novo genome assembly of a pear dwarfing rootstock.</title>
        <authorList>
            <person name="Wang F."/>
            <person name="Wang J."/>
            <person name="Li S."/>
            <person name="Zhang Y."/>
            <person name="Fang M."/>
            <person name="Ma L."/>
            <person name="Zhao Y."/>
            <person name="Jiang S."/>
        </authorList>
    </citation>
    <scope>NUCLEOTIDE SEQUENCE [LARGE SCALE GENOMIC DNA]</scope>
    <source>
        <strain evidence="2">S2</strain>
        <tissue evidence="2">Leaf</tissue>
    </source>
</reference>
<comment type="caution">
    <text evidence="2">The sequence shown here is derived from an EMBL/GenBank/DDBJ whole genome shotgun (WGS) entry which is preliminary data.</text>
</comment>
<sequence length="77" mass="8874">MSNDGGVPAAFLCSVRRDKVERECEREMRGLVVWWGGRSLVLGFSVNTEKGAMTRVERERDSEGDRELRQMNENERV</sequence>
<feature type="compositionally biased region" description="Basic and acidic residues" evidence="1">
    <location>
        <begin position="55"/>
        <end position="77"/>
    </location>
</feature>
<dbReference type="EMBL" id="SMOL01000120">
    <property type="protein sequence ID" value="KAB2633224.1"/>
    <property type="molecule type" value="Genomic_DNA"/>
</dbReference>
<accession>A0A5N5ICT2</accession>
<reference evidence="2 3" key="1">
    <citation type="submission" date="2019-09" db="EMBL/GenBank/DDBJ databases">
        <authorList>
            <person name="Ou C."/>
        </authorList>
    </citation>
    <scope>NUCLEOTIDE SEQUENCE [LARGE SCALE GENOMIC DNA]</scope>
    <source>
        <strain evidence="2">S2</strain>
        <tissue evidence="2">Leaf</tissue>
    </source>
</reference>
<evidence type="ECO:0000313" key="3">
    <source>
        <dbReference type="Proteomes" id="UP000327157"/>
    </source>
</evidence>
<reference evidence="3" key="2">
    <citation type="submission" date="2019-10" db="EMBL/GenBank/DDBJ databases">
        <title>A de novo genome assembly of a pear dwarfing rootstock.</title>
        <authorList>
            <person name="Wang F."/>
            <person name="Wang J."/>
            <person name="Li S."/>
            <person name="Zhang Y."/>
            <person name="Fang M."/>
            <person name="Ma L."/>
            <person name="Zhao Y."/>
            <person name="Jiang S."/>
        </authorList>
    </citation>
    <scope>NUCLEOTIDE SEQUENCE [LARGE SCALE GENOMIC DNA]</scope>
</reference>
<protein>
    <submittedName>
        <fullName evidence="2">Uncharacterized protein</fullName>
    </submittedName>
</protein>
<dbReference type="AlphaFoldDB" id="A0A5N5ICT2"/>
<evidence type="ECO:0000313" key="2">
    <source>
        <dbReference type="EMBL" id="KAB2633224.1"/>
    </source>
</evidence>
<gene>
    <name evidence="2" type="ORF">D8674_029471</name>
</gene>
<evidence type="ECO:0000256" key="1">
    <source>
        <dbReference type="SAM" id="MobiDB-lite"/>
    </source>
</evidence>